<feature type="domain" description="Rhodopsin" evidence="8">
    <location>
        <begin position="35"/>
        <end position="281"/>
    </location>
</feature>
<feature type="transmembrane region" description="Helical" evidence="7">
    <location>
        <begin position="255"/>
        <end position="275"/>
    </location>
</feature>
<keyword evidence="4 7" id="KW-0472">Membrane</keyword>
<evidence type="ECO:0000256" key="7">
    <source>
        <dbReference type="SAM" id="Phobius"/>
    </source>
</evidence>
<dbReference type="GO" id="GO:0016020">
    <property type="term" value="C:membrane"/>
    <property type="evidence" value="ECO:0007669"/>
    <property type="project" value="UniProtKB-SubCell"/>
</dbReference>
<evidence type="ECO:0000256" key="5">
    <source>
        <dbReference type="ARBA" id="ARBA00038359"/>
    </source>
</evidence>
<comment type="similarity">
    <text evidence="5">Belongs to the SAT4 family.</text>
</comment>
<evidence type="ECO:0000256" key="2">
    <source>
        <dbReference type="ARBA" id="ARBA00022692"/>
    </source>
</evidence>
<feature type="compositionally biased region" description="Low complexity" evidence="6">
    <location>
        <begin position="367"/>
        <end position="377"/>
    </location>
</feature>
<gene>
    <name evidence="9" type="ORF">B0T14DRAFT_564112</name>
</gene>
<reference evidence="9" key="1">
    <citation type="submission" date="2023-06" db="EMBL/GenBank/DDBJ databases">
        <title>Genome-scale phylogeny and comparative genomics of the fungal order Sordariales.</title>
        <authorList>
            <consortium name="Lawrence Berkeley National Laboratory"/>
            <person name="Hensen N."/>
            <person name="Bonometti L."/>
            <person name="Westerberg I."/>
            <person name="Brannstrom I.O."/>
            <person name="Guillou S."/>
            <person name="Cros-Aarteil S."/>
            <person name="Calhoun S."/>
            <person name="Haridas S."/>
            <person name="Kuo A."/>
            <person name="Mondo S."/>
            <person name="Pangilinan J."/>
            <person name="Riley R."/>
            <person name="Labutti K."/>
            <person name="Andreopoulos B."/>
            <person name="Lipzen A."/>
            <person name="Chen C."/>
            <person name="Yanf M."/>
            <person name="Daum C."/>
            <person name="Ng V."/>
            <person name="Clum A."/>
            <person name="Steindorff A."/>
            <person name="Ohm R."/>
            <person name="Martin F."/>
            <person name="Silar P."/>
            <person name="Natvig D."/>
            <person name="Lalanne C."/>
            <person name="Gautier V."/>
            <person name="Ament-Velasquez S.L."/>
            <person name="Kruys A."/>
            <person name="Hutchinson M.I."/>
            <person name="Powell A.J."/>
            <person name="Barry K."/>
            <person name="Miller A.N."/>
            <person name="Grigoriev I.V."/>
            <person name="Debuchy R."/>
            <person name="Gladieux P."/>
            <person name="Thoren M.H."/>
            <person name="Johannesson H."/>
        </authorList>
    </citation>
    <scope>NUCLEOTIDE SEQUENCE</scope>
    <source>
        <strain evidence="9">CBS 606.72</strain>
    </source>
</reference>
<dbReference type="Pfam" id="PF20684">
    <property type="entry name" value="Fung_rhodopsin"/>
    <property type="match status" value="1"/>
</dbReference>
<evidence type="ECO:0000256" key="6">
    <source>
        <dbReference type="SAM" id="MobiDB-lite"/>
    </source>
</evidence>
<keyword evidence="2 7" id="KW-0812">Transmembrane</keyword>
<feature type="transmembrane region" description="Helical" evidence="7">
    <location>
        <begin position="96"/>
        <end position="119"/>
    </location>
</feature>
<feature type="transmembrane region" description="Helical" evidence="7">
    <location>
        <begin position="178"/>
        <end position="203"/>
    </location>
</feature>
<dbReference type="EMBL" id="JAULSU010000003">
    <property type="protein sequence ID" value="KAK0622683.1"/>
    <property type="molecule type" value="Genomic_DNA"/>
</dbReference>
<keyword evidence="3 7" id="KW-1133">Transmembrane helix</keyword>
<dbReference type="PANTHER" id="PTHR33048">
    <property type="entry name" value="PTH11-LIKE INTEGRAL MEMBRANE PROTEIN (AFU_ORTHOLOGUE AFUA_5G11245)"/>
    <property type="match status" value="1"/>
</dbReference>
<feature type="transmembrane region" description="Helical" evidence="7">
    <location>
        <begin position="18"/>
        <end position="38"/>
    </location>
</feature>
<feature type="transmembrane region" description="Helical" evidence="7">
    <location>
        <begin position="131"/>
        <end position="152"/>
    </location>
</feature>
<sequence length="396" mass="43201">MANDGPPWPASDDRGPKLLAVITPLFAFALIVYLARIWTRMRPKFALTPADYAITIAMVSKALNLAFMAVAIHHGFGKHMSDIPNGIPGIITVSNHVLGCWITGVLTSGFARISIAFLLLSITSSRRWRILLWSTIALQALFMLSYVVVQLVQCKNTISNKSRAGGGTNSQCFGRTSVLVFSIVSVSVCMLSDFICSIIPLFIVWRLSRSTLEKILVIMLMTSCLVATACGIPKIYFLVVYDFRTRDALWELIPRFFWCCMEEGAIIIAACLPLLKVPIERCMRRAGLPTFGTPTRDLNRVSSVALGSKVGWEEGRGRKWIGSGSEGMTMGTTVATTTVDEKRNEVMKEEDDGERRGDGKEDGVRPTTPTTMASTTASTTVAAELTAGLTMGRGGV</sequence>
<feature type="transmembrane region" description="Helical" evidence="7">
    <location>
        <begin position="215"/>
        <end position="235"/>
    </location>
</feature>
<evidence type="ECO:0000256" key="4">
    <source>
        <dbReference type="ARBA" id="ARBA00023136"/>
    </source>
</evidence>
<accession>A0AA39WW19</accession>
<dbReference type="InterPro" id="IPR052337">
    <property type="entry name" value="SAT4-like"/>
</dbReference>
<feature type="region of interest" description="Disordered" evidence="6">
    <location>
        <begin position="342"/>
        <end position="377"/>
    </location>
</feature>
<comment type="caution">
    <text evidence="9">The sequence shown here is derived from an EMBL/GenBank/DDBJ whole genome shotgun (WGS) entry which is preliminary data.</text>
</comment>
<dbReference type="AlphaFoldDB" id="A0AA39WW19"/>
<dbReference type="Proteomes" id="UP001175000">
    <property type="component" value="Unassembled WGS sequence"/>
</dbReference>
<feature type="compositionally biased region" description="Basic and acidic residues" evidence="6">
    <location>
        <begin position="342"/>
        <end position="364"/>
    </location>
</feature>
<evidence type="ECO:0000256" key="1">
    <source>
        <dbReference type="ARBA" id="ARBA00004141"/>
    </source>
</evidence>
<name>A0AA39WW19_9PEZI</name>
<evidence type="ECO:0000313" key="10">
    <source>
        <dbReference type="Proteomes" id="UP001175000"/>
    </source>
</evidence>
<evidence type="ECO:0000259" key="8">
    <source>
        <dbReference type="Pfam" id="PF20684"/>
    </source>
</evidence>
<protein>
    <recommendedName>
        <fullName evidence="8">Rhodopsin domain-containing protein</fullName>
    </recommendedName>
</protein>
<comment type="subcellular location">
    <subcellularLocation>
        <location evidence="1">Membrane</location>
        <topology evidence="1">Multi-pass membrane protein</topology>
    </subcellularLocation>
</comment>
<dbReference type="PANTHER" id="PTHR33048:SF129">
    <property type="entry name" value="INTEGRAL MEMBRANE PROTEIN-RELATED"/>
    <property type="match status" value="1"/>
</dbReference>
<evidence type="ECO:0000313" key="9">
    <source>
        <dbReference type="EMBL" id="KAK0622683.1"/>
    </source>
</evidence>
<organism evidence="9 10">
    <name type="scientific">Immersiella caudata</name>
    <dbReference type="NCBI Taxonomy" id="314043"/>
    <lineage>
        <taxon>Eukaryota</taxon>
        <taxon>Fungi</taxon>
        <taxon>Dikarya</taxon>
        <taxon>Ascomycota</taxon>
        <taxon>Pezizomycotina</taxon>
        <taxon>Sordariomycetes</taxon>
        <taxon>Sordariomycetidae</taxon>
        <taxon>Sordariales</taxon>
        <taxon>Lasiosphaeriaceae</taxon>
        <taxon>Immersiella</taxon>
    </lineage>
</organism>
<proteinExistence type="inferred from homology"/>
<keyword evidence="10" id="KW-1185">Reference proteome</keyword>
<dbReference type="InterPro" id="IPR049326">
    <property type="entry name" value="Rhodopsin_dom_fungi"/>
</dbReference>
<evidence type="ECO:0000256" key="3">
    <source>
        <dbReference type="ARBA" id="ARBA00022989"/>
    </source>
</evidence>
<feature type="transmembrane region" description="Helical" evidence="7">
    <location>
        <begin position="50"/>
        <end position="76"/>
    </location>
</feature>